<dbReference type="Pfam" id="PF01170">
    <property type="entry name" value="UPF0020"/>
    <property type="match status" value="1"/>
</dbReference>
<dbReference type="GO" id="GO:0003676">
    <property type="term" value="F:nucleic acid binding"/>
    <property type="evidence" value="ECO:0007669"/>
    <property type="project" value="InterPro"/>
</dbReference>
<dbReference type="GO" id="GO:0070043">
    <property type="term" value="F:rRNA (guanine-N7-)-methyltransferase activity"/>
    <property type="evidence" value="ECO:0007669"/>
    <property type="project" value="TreeGrafter"/>
</dbReference>
<dbReference type="RefSeq" id="WP_074256215.1">
    <property type="nucleotide sequence ID" value="NZ_FSRL01000001.1"/>
</dbReference>
<name>A0A1N6G321_9RHOB</name>
<proteinExistence type="predicted"/>
<dbReference type="PROSITE" id="PS00092">
    <property type="entry name" value="N6_MTASE"/>
    <property type="match status" value="1"/>
</dbReference>
<dbReference type="Pfam" id="PF22020">
    <property type="entry name" value="RlmL_1st"/>
    <property type="match status" value="1"/>
</dbReference>
<dbReference type="Proteomes" id="UP000184932">
    <property type="component" value="Unassembled WGS sequence"/>
</dbReference>
<dbReference type="AlphaFoldDB" id="A0A1N6G321"/>
<dbReference type="InterPro" id="IPR053943">
    <property type="entry name" value="RlmKL-like_Mtase_CS"/>
</dbReference>
<dbReference type="Gene3D" id="3.40.50.150">
    <property type="entry name" value="Vaccinia Virus protein VP39"/>
    <property type="match status" value="1"/>
</dbReference>
<dbReference type="InterPro" id="IPR029063">
    <property type="entry name" value="SAM-dependent_MTases_sf"/>
</dbReference>
<dbReference type="InterPro" id="IPR002052">
    <property type="entry name" value="DNA_methylase_N6_adenine_CS"/>
</dbReference>
<dbReference type="PROSITE" id="PS01261">
    <property type="entry name" value="UPF0020"/>
    <property type="match status" value="1"/>
</dbReference>
<keyword evidence="6" id="KW-1185">Reference proteome</keyword>
<dbReference type="OrthoDB" id="9809404at2"/>
<sequence>MEKLEIFLVVAPGLEEVAALEAREQGFARARVVPGGVVCRGAWPEVWRANLVLRIPGRVLVRLATFRAMSFRALEAGLDAVDWPAVLAPGQPVRAEAATKHSKLYHAGAVKGRLEQAVQRAGAVVDPDGLRVLVRIEDNACVVSVDSSGEALHRRGFKEAVNAAPMRETMAAGFLRAAGYAGREAVLDPMCGSGTFCIEAAEIAAGLAPGRGRAFAFEGFGSFDGAAFAQMKDRAPVARGEGPVIGSDRDAGAVRMSRENAERAGVDCRFEEVALGALERPDCAPGLVICNPPYGSRIGNKGPLFGLYGSFGKVMKERFGGWRVAMVTSEEKLARATGLPWQPPGPHVAHGGLKVRLWMAQL</sequence>
<dbReference type="InterPro" id="IPR054170">
    <property type="entry name" value="RlmL_1st"/>
</dbReference>
<accession>A0A1N6G321</accession>
<evidence type="ECO:0000259" key="3">
    <source>
        <dbReference type="Pfam" id="PF01170"/>
    </source>
</evidence>
<dbReference type="EMBL" id="FSRL01000001">
    <property type="protein sequence ID" value="SIO01903.1"/>
    <property type="molecule type" value="Genomic_DNA"/>
</dbReference>
<reference evidence="6" key="1">
    <citation type="submission" date="2016-11" db="EMBL/GenBank/DDBJ databases">
        <authorList>
            <person name="Varghese N."/>
            <person name="Submissions S."/>
        </authorList>
    </citation>
    <scope>NUCLEOTIDE SEQUENCE [LARGE SCALE GENOMIC DNA]</scope>
    <source>
        <strain evidence="6">DSM 29440</strain>
    </source>
</reference>
<dbReference type="GO" id="GO:0008990">
    <property type="term" value="F:rRNA (guanine-N2-)-methyltransferase activity"/>
    <property type="evidence" value="ECO:0007669"/>
    <property type="project" value="TreeGrafter"/>
</dbReference>
<dbReference type="CDD" id="cd11715">
    <property type="entry name" value="THUMP_AdoMetMT"/>
    <property type="match status" value="1"/>
</dbReference>
<dbReference type="InterPro" id="IPR000241">
    <property type="entry name" value="RlmKL-like_Mtase"/>
</dbReference>
<evidence type="ECO:0000256" key="2">
    <source>
        <dbReference type="ARBA" id="ARBA00022679"/>
    </source>
</evidence>
<keyword evidence="2" id="KW-0808">Transferase</keyword>
<feature type="domain" description="RlmL ferredoxin-like" evidence="4">
    <location>
        <begin position="5"/>
        <end position="60"/>
    </location>
</feature>
<dbReference type="Gene3D" id="3.30.2130.30">
    <property type="match status" value="1"/>
</dbReference>
<evidence type="ECO:0000313" key="5">
    <source>
        <dbReference type="EMBL" id="SIO01903.1"/>
    </source>
</evidence>
<dbReference type="SUPFAM" id="SSF53335">
    <property type="entry name" value="S-adenosyl-L-methionine-dependent methyltransferases"/>
    <property type="match status" value="1"/>
</dbReference>
<feature type="domain" description="Ribosomal RNA large subunit methyltransferase K/L-like methyltransferase" evidence="3">
    <location>
        <begin position="155"/>
        <end position="337"/>
    </location>
</feature>
<keyword evidence="1 5" id="KW-0489">Methyltransferase</keyword>
<gene>
    <name evidence="5" type="ORF">SAMN05444002_2162</name>
</gene>
<evidence type="ECO:0000256" key="1">
    <source>
        <dbReference type="ARBA" id="ARBA00022603"/>
    </source>
</evidence>
<evidence type="ECO:0000313" key="6">
    <source>
        <dbReference type="Proteomes" id="UP000184932"/>
    </source>
</evidence>
<dbReference type="PANTHER" id="PTHR47313">
    <property type="entry name" value="RIBOSOMAL RNA LARGE SUBUNIT METHYLTRANSFERASE K/L"/>
    <property type="match status" value="1"/>
</dbReference>
<dbReference type="PRINTS" id="PR00507">
    <property type="entry name" value="N12N6MTFRASE"/>
</dbReference>
<evidence type="ECO:0000259" key="4">
    <source>
        <dbReference type="Pfam" id="PF22020"/>
    </source>
</evidence>
<organism evidence="5 6">
    <name type="scientific">Vannielia litorea</name>
    <dbReference type="NCBI Taxonomy" id="1217970"/>
    <lineage>
        <taxon>Bacteria</taxon>
        <taxon>Pseudomonadati</taxon>
        <taxon>Pseudomonadota</taxon>
        <taxon>Alphaproteobacteria</taxon>
        <taxon>Rhodobacterales</taxon>
        <taxon>Paracoccaceae</taxon>
        <taxon>Vannielia</taxon>
    </lineage>
</organism>
<protein>
    <submittedName>
        <fullName evidence="5">Putative N6-adenine-specific DNA methylase</fullName>
    </submittedName>
</protein>
<dbReference type="PANTHER" id="PTHR47313:SF1">
    <property type="entry name" value="RIBOSOMAL RNA LARGE SUBUNIT METHYLTRANSFERASE K_L"/>
    <property type="match status" value="1"/>
</dbReference>
<dbReference type="STRING" id="1217970.SAMN05444002_2162"/>